<evidence type="ECO:0008006" key="2">
    <source>
        <dbReference type="Google" id="ProtNLM"/>
    </source>
</evidence>
<sequence length="123" mass="13800">CRNIDYRRDVGEFWQTPSETLASKLGDCEDTSLLLCSLLRNANARVALGSFQGYGHAWCQLDGQILETTYSSARPVADPQDYCPYIYFNDAQVIELWPGALGEVFELGRDEELKLSLMAEAVE</sequence>
<dbReference type="InterPro" id="IPR038765">
    <property type="entry name" value="Papain-like_cys_pep_sf"/>
</dbReference>
<proteinExistence type="predicted"/>
<reference evidence="1" key="1">
    <citation type="journal article" date="2014" name="Front. Microbiol.">
        <title>High frequency of phylogenetically diverse reductive dehalogenase-homologous genes in deep subseafloor sedimentary metagenomes.</title>
        <authorList>
            <person name="Kawai M."/>
            <person name="Futagami T."/>
            <person name="Toyoda A."/>
            <person name="Takaki Y."/>
            <person name="Nishi S."/>
            <person name="Hori S."/>
            <person name="Arai W."/>
            <person name="Tsubouchi T."/>
            <person name="Morono Y."/>
            <person name="Uchiyama I."/>
            <person name="Ito T."/>
            <person name="Fujiyama A."/>
            <person name="Inagaki F."/>
            <person name="Takami H."/>
        </authorList>
    </citation>
    <scope>NUCLEOTIDE SEQUENCE</scope>
    <source>
        <strain evidence="1">Expedition CK06-06</strain>
    </source>
</reference>
<name>X1R8F3_9ZZZZ</name>
<organism evidence="1">
    <name type="scientific">marine sediment metagenome</name>
    <dbReference type="NCBI Taxonomy" id="412755"/>
    <lineage>
        <taxon>unclassified sequences</taxon>
        <taxon>metagenomes</taxon>
        <taxon>ecological metagenomes</taxon>
    </lineage>
</organism>
<evidence type="ECO:0000313" key="1">
    <source>
        <dbReference type="EMBL" id="GAI76987.1"/>
    </source>
</evidence>
<feature type="non-terminal residue" evidence="1">
    <location>
        <position position="1"/>
    </location>
</feature>
<dbReference type="Gene3D" id="3.10.620.30">
    <property type="match status" value="1"/>
</dbReference>
<gene>
    <name evidence="1" type="ORF">S12H4_16240</name>
</gene>
<dbReference type="EMBL" id="BARW01007842">
    <property type="protein sequence ID" value="GAI76987.1"/>
    <property type="molecule type" value="Genomic_DNA"/>
</dbReference>
<comment type="caution">
    <text evidence="1">The sequence shown here is derived from an EMBL/GenBank/DDBJ whole genome shotgun (WGS) entry which is preliminary data.</text>
</comment>
<accession>X1R8F3</accession>
<dbReference type="AlphaFoldDB" id="X1R8F3"/>
<protein>
    <recommendedName>
        <fullName evidence="2">Transglutaminase-like domain-containing protein</fullName>
    </recommendedName>
</protein>
<dbReference type="SUPFAM" id="SSF54001">
    <property type="entry name" value="Cysteine proteinases"/>
    <property type="match status" value="1"/>
</dbReference>